<evidence type="ECO:0000313" key="3">
    <source>
        <dbReference type="Proteomes" id="UP001293254"/>
    </source>
</evidence>
<name>A0AAE1Y4J5_9LAMI</name>
<protein>
    <submittedName>
        <fullName evidence="2">Uncharacterized protein</fullName>
    </submittedName>
</protein>
<feature type="compositionally biased region" description="Polar residues" evidence="1">
    <location>
        <begin position="8"/>
        <end position="17"/>
    </location>
</feature>
<dbReference type="Proteomes" id="UP001293254">
    <property type="component" value="Unassembled WGS sequence"/>
</dbReference>
<gene>
    <name evidence="2" type="ORF">Salat_1902000</name>
</gene>
<comment type="caution">
    <text evidence="2">The sequence shown here is derived from an EMBL/GenBank/DDBJ whole genome shotgun (WGS) entry which is preliminary data.</text>
</comment>
<dbReference type="AlphaFoldDB" id="A0AAE1Y4J5"/>
<evidence type="ECO:0000313" key="2">
    <source>
        <dbReference type="EMBL" id="KAK4423192.1"/>
    </source>
</evidence>
<feature type="region of interest" description="Disordered" evidence="1">
    <location>
        <begin position="94"/>
        <end position="116"/>
    </location>
</feature>
<keyword evidence="3" id="KW-1185">Reference proteome</keyword>
<reference evidence="2" key="1">
    <citation type="submission" date="2020-06" db="EMBL/GenBank/DDBJ databases">
        <authorList>
            <person name="Li T."/>
            <person name="Hu X."/>
            <person name="Zhang T."/>
            <person name="Song X."/>
            <person name="Zhang H."/>
            <person name="Dai N."/>
            <person name="Sheng W."/>
            <person name="Hou X."/>
            <person name="Wei L."/>
        </authorList>
    </citation>
    <scope>NUCLEOTIDE SEQUENCE</scope>
    <source>
        <strain evidence="2">3651</strain>
        <tissue evidence="2">Leaf</tissue>
    </source>
</reference>
<sequence length="116" mass="13270">MNLKGPQNFGNPNTVALAQSPHRLYPQQDLTRTTVHKGLHQEHNPQRTTKAPQKLFTKNSIRESMKKRRKEKKRILSLSWRNIHGGVFIEKKKKKSLDEAINSKDIGRGGGGFEDD</sequence>
<dbReference type="EMBL" id="JACGWO010000007">
    <property type="protein sequence ID" value="KAK4423192.1"/>
    <property type="molecule type" value="Genomic_DNA"/>
</dbReference>
<reference evidence="2" key="2">
    <citation type="journal article" date="2024" name="Plant">
        <title>Genomic evolution and insights into agronomic trait innovations of Sesamum species.</title>
        <authorList>
            <person name="Miao H."/>
            <person name="Wang L."/>
            <person name="Qu L."/>
            <person name="Liu H."/>
            <person name="Sun Y."/>
            <person name="Le M."/>
            <person name="Wang Q."/>
            <person name="Wei S."/>
            <person name="Zheng Y."/>
            <person name="Lin W."/>
            <person name="Duan Y."/>
            <person name="Cao H."/>
            <person name="Xiong S."/>
            <person name="Wang X."/>
            <person name="Wei L."/>
            <person name="Li C."/>
            <person name="Ma Q."/>
            <person name="Ju M."/>
            <person name="Zhao R."/>
            <person name="Li G."/>
            <person name="Mu C."/>
            <person name="Tian Q."/>
            <person name="Mei H."/>
            <person name="Zhang T."/>
            <person name="Gao T."/>
            <person name="Zhang H."/>
        </authorList>
    </citation>
    <scope>NUCLEOTIDE SEQUENCE</scope>
    <source>
        <strain evidence="2">3651</strain>
    </source>
</reference>
<feature type="compositionally biased region" description="Basic and acidic residues" evidence="1">
    <location>
        <begin position="96"/>
        <end position="107"/>
    </location>
</feature>
<proteinExistence type="predicted"/>
<organism evidence="2 3">
    <name type="scientific">Sesamum alatum</name>
    <dbReference type="NCBI Taxonomy" id="300844"/>
    <lineage>
        <taxon>Eukaryota</taxon>
        <taxon>Viridiplantae</taxon>
        <taxon>Streptophyta</taxon>
        <taxon>Embryophyta</taxon>
        <taxon>Tracheophyta</taxon>
        <taxon>Spermatophyta</taxon>
        <taxon>Magnoliopsida</taxon>
        <taxon>eudicotyledons</taxon>
        <taxon>Gunneridae</taxon>
        <taxon>Pentapetalae</taxon>
        <taxon>asterids</taxon>
        <taxon>lamiids</taxon>
        <taxon>Lamiales</taxon>
        <taxon>Pedaliaceae</taxon>
        <taxon>Sesamum</taxon>
    </lineage>
</organism>
<accession>A0AAE1Y4J5</accession>
<evidence type="ECO:0000256" key="1">
    <source>
        <dbReference type="SAM" id="MobiDB-lite"/>
    </source>
</evidence>
<feature type="region of interest" description="Disordered" evidence="1">
    <location>
        <begin position="1"/>
        <end position="73"/>
    </location>
</feature>
<feature type="compositionally biased region" description="Polar residues" evidence="1">
    <location>
        <begin position="46"/>
        <end position="59"/>
    </location>
</feature>